<comment type="cofactor">
    <cofactor evidence="2">
        <name>Zn(2+)</name>
        <dbReference type="ChEBI" id="CHEBI:29105"/>
    </cofactor>
</comment>
<dbReference type="PROSITE" id="PS00893">
    <property type="entry name" value="NUDIX_BOX"/>
    <property type="match status" value="1"/>
</dbReference>
<dbReference type="Pfam" id="PF00293">
    <property type="entry name" value="NUDIX"/>
    <property type="match status" value="1"/>
</dbReference>
<feature type="domain" description="Nudix hydrolase" evidence="11">
    <location>
        <begin position="177"/>
        <end position="302"/>
    </location>
</feature>
<dbReference type="CDD" id="cd03429">
    <property type="entry name" value="NUDIX_NADH_pyrophosphatase_Nudt13"/>
    <property type="match status" value="1"/>
</dbReference>
<dbReference type="GO" id="GO:0006742">
    <property type="term" value="P:NADP+ catabolic process"/>
    <property type="evidence" value="ECO:0007669"/>
    <property type="project" value="TreeGrafter"/>
</dbReference>
<dbReference type="InterPro" id="IPR049734">
    <property type="entry name" value="NudC-like_C"/>
</dbReference>
<dbReference type="InterPro" id="IPR015797">
    <property type="entry name" value="NUDIX_hydrolase-like_dom_sf"/>
</dbReference>
<comment type="similarity">
    <text evidence="3">Belongs to the Nudix hydrolase family. NudC subfamily.</text>
</comment>
<comment type="cofactor">
    <cofactor evidence="1">
        <name>Mg(2+)</name>
        <dbReference type="ChEBI" id="CHEBI:18420"/>
    </cofactor>
</comment>
<evidence type="ECO:0000256" key="7">
    <source>
        <dbReference type="ARBA" id="ARBA00022842"/>
    </source>
</evidence>
<dbReference type="PROSITE" id="PS51462">
    <property type="entry name" value="NUDIX"/>
    <property type="match status" value="1"/>
</dbReference>
<dbReference type="Gene3D" id="3.90.79.10">
    <property type="entry name" value="Nucleoside Triphosphate Pyrophosphohydrolase"/>
    <property type="match status" value="1"/>
</dbReference>
<keyword evidence="7" id="KW-0460">Magnesium</keyword>
<proteinExistence type="inferred from homology"/>
<evidence type="ECO:0000313" key="12">
    <source>
        <dbReference type="EMBL" id="GGZ70768.1"/>
    </source>
</evidence>
<evidence type="ECO:0000256" key="5">
    <source>
        <dbReference type="ARBA" id="ARBA00022723"/>
    </source>
</evidence>
<evidence type="ECO:0000256" key="9">
    <source>
        <dbReference type="ARBA" id="ARBA00023679"/>
    </source>
</evidence>
<evidence type="ECO:0000256" key="4">
    <source>
        <dbReference type="ARBA" id="ARBA00012381"/>
    </source>
</evidence>
<evidence type="ECO:0000256" key="2">
    <source>
        <dbReference type="ARBA" id="ARBA00001947"/>
    </source>
</evidence>
<dbReference type="InterPro" id="IPR015375">
    <property type="entry name" value="NADH_PPase-like_N"/>
</dbReference>
<dbReference type="PANTHER" id="PTHR42904:SF6">
    <property type="entry name" value="NAD-CAPPED RNA HYDROLASE NUDT12"/>
    <property type="match status" value="1"/>
</dbReference>
<evidence type="ECO:0000259" key="11">
    <source>
        <dbReference type="PROSITE" id="PS51462"/>
    </source>
</evidence>
<name>A0A918QUF4_9ACTN</name>
<dbReference type="InterPro" id="IPR015376">
    <property type="entry name" value="Znr_NADH_PPase"/>
</dbReference>
<keyword evidence="13" id="KW-1185">Reference proteome</keyword>
<dbReference type="InterPro" id="IPR050241">
    <property type="entry name" value="NAD-cap_RNA_hydrolase_NudC"/>
</dbReference>
<dbReference type="EMBL" id="BMWH01000001">
    <property type="protein sequence ID" value="GGZ70768.1"/>
    <property type="molecule type" value="Genomic_DNA"/>
</dbReference>
<sequence length="316" mass="33900">MLSSLPGSAARTFLDRLAVRRTDDAWLARAWDDPGTRIVVVADGRVLVRDAGDGVEPAWAAPSAVSAGVRDHTFLTFLGADGAGVRYFATGPDCDTGAVFEGVSCRPSDGASGLRLAPLLDLIGELPADRAELAAYAVALDNWHRANRHCGRCGAATAVVSAGHMRRCPSCRTDHRPRTDPAVIMLVTDERDRVLLARRARAPYGRMSPPAGFVEPGETLEQAVVRELMEEVGVPVTDVTYLTSQPWPFPAGLMLAFAARAVRTDVTVDEDEIVAARWFTREELGAHVATDTLILPPPGSVAAHLVERWYGSPPTS</sequence>
<organism evidence="12 13">
    <name type="scientific">Streptomyces echinoruber</name>
    <dbReference type="NCBI Taxonomy" id="68898"/>
    <lineage>
        <taxon>Bacteria</taxon>
        <taxon>Bacillati</taxon>
        <taxon>Actinomycetota</taxon>
        <taxon>Actinomycetes</taxon>
        <taxon>Kitasatosporales</taxon>
        <taxon>Streptomycetaceae</taxon>
        <taxon>Streptomyces</taxon>
    </lineage>
</organism>
<dbReference type="PANTHER" id="PTHR42904">
    <property type="entry name" value="NUDIX HYDROLASE, NUDC SUBFAMILY"/>
    <property type="match status" value="1"/>
</dbReference>
<dbReference type="Proteomes" id="UP000623010">
    <property type="component" value="Unassembled WGS sequence"/>
</dbReference>
<evidence type="ECO:0000313" key="13">
    <source>
        <dbReference type="Proteomes" id="UP000623010"/>
    </source>
</evidence>
<dbReference type="GO" id="GO:0035529">
    <property type="term" value="F:NADH pyrophosphatase activity"/>
    <property type="evidence" value="ECO:0007669"/>
    <property type="project" value="TreeGrafter"/>
</dbReference>
<dbReference type="Gene3D" id="3.90.79.20">
    <property type="match status" value="1"/>
</dbReference>
<dbReference type="NCBIfam" id="NF001299">
    <property type="entry name" value="PRK00241.1"/>
    <property type="match status" value="1"/>
</dbReference>
<gene>
    <name evidence="12" type="ORF">GCM10010389_05340</name>
</gene>
<evidence type="ECO:0000256" key="1">
    <source>
        <dbReference type="ARBA" id="ARBA00001946"/>
    </source>
</evidence>
<evidence type="ECO:0000256" key="10">
    <source>
        <dbReference type="RuleBase" id="RU003476"/>
    </source>
</evidence>
<keyword evidence="6 10" id="KW-0378">Hydrolase</keyword>
<evidence type="ECO:0000256" key="8">
    <source>
        <dbReference type="ARBA" id="ARBA00023027"/>
    </source>
</evidence>
<dbReference type="PRINTS" id="PR00502">
    <property type="entry name" value="NUDIXFAMILY"/>
</dbReference>
<keyword evidence="8" id="KW-0520">NAD</keyword>
<keyword evidence="5" id="KW-0479">Metal-binding</keyword>
<dbReference type="Pfam" id="PF09297">
    <property type="entry name" value="Zn_ribbon_NUD"/>
    <property type="match status" value="1"/>
</dbReference>
<dbReference type="SUPFAM" id="SSF55811">
    <property type="entry name" value="Nudix"/>
    <property type="match status" value="1"/>
</dbReference>
<protein>
    <recommendedName>
        <fullName evidence="4">NAD(+) diphosphatase</fullName>
        <ecNumber evidence="4">3.6.1.22</ecNumber>
    </recommendedName>
</protein>
<comment type="caution">
    <text evidence="12">The sequence shown here is derived from an EMBL/GenBank/DDBJ whole genome shotgun (WGS) entry which is preliminary data.</text>
</comment>
<dbReference type="GO" id="GO:0046872">
    <property type="term" value="F:metal ion binding"/>
    <property type="evidence" value="ECO:0007669"/>
    <property type="project" value="UniProtKB-KW"/>
</dbReference>
<evidence type="ECO:0000256" key="6">
    <source>
        <dbReference type="ARBA" id="ARBA00022801"/>
    </source>
</evidence>
<dbReference type="GO" id="GO:0005829">
    <property type="term" value="C:cytosol"/>
    <property type="evidence" value="ECO:0007669"/>
    <property type="project" value="TreeGrafter"/>
</dbReference>
<dbReference type="InterPro" id="IPR020476">
    <property type="entry name" value="Nudix_hydrolase"/>
</dbReference>
<evidence type="ECO:0000256" key="3">
    <source>
        <dbReference type="ARBA" id="ARBA00009595"/>
    </source>
</evidence>
<dbReference type="GO" id="GO:0019677">
    <property type="term" value="P:NAD+ catabolic process"/>
    <property type="evidence" value="ECO:0007669"/>
    <property type="project" value="TreeGrafter"/>
</dbReference>
<dbReference type="AlphaFoldDB" id="A0A918QUF4"/>
<dbReference type="InterPro" id="IPR020084">
    <property type="entry name" value="NUDIX_hydrolase_CS"/>
</dbReference>
<accession>A0A918QUF4</accession>
<dbReference type="Pfam" id="PF09296">
    <property type="entry name" value="NUDIX-like"/>
    <property type="match status" value="1"/>
</dbReference>
<dbReference type="InterPro" id="IPR000086">
    <property type="entry name" value="NUDIX_hydrolase_dom"/>
</dbReference>
<reference evidence="12" key="2">
    <citation type="submission" date="2020-09" db="EMBL/GenBank/DDBJ databases">
        <authorList>
            <person name="Sun Q."/>
            <person name="Ohkuma M."/>
        </authorList>
    </citation>
    <scope>NUCLEOTIDE SEQUENCE</scope>
    <source>
        <strain evidence="12">JCM 5016</strain>
    </source>
</reference>
<dbReference type="EC" id="3.6.1.22" evidence="4"/>
<comment type="catalytic activity">
    <reaction evidence="9">
        <text>a 5'-end NAD(+)-phospho-ribonucleoside in mRNA + H2O = a 5'-end phospho-adenosine-phospho-ribonucleoside in mRNA + beta-nicotinamide D-ribonucleotide + 2 H(+)</text>
        <dbReference type="Rhea" id="RHEA:60876"/>
        <dbReference type="Rhea" id="RHEA-COMP:15698"/>
        <dbReference type="Rhea" id="RHEA-COMP:15719"/>
        <dbReference type="ChEBI" id="CHEBI:14649"/>
        <dbReference type="ChEBI" id="CHEBI:15377"/>
        <dbReference type="ChEBI" id="CHEBI:15378"/>
        <dbReference type="ChEBI" id="CHEBI:144029"/>
        <dbReference type="ChEBI" id="CHEBI:144051"/>
    </reaction>
    <physiologicalReaction direction="left-to-right" evidence="9">
        <dbReference type="Rhea" id="RHEA:60877"/>
    </physiologicalReaction>
</comment>
<reference evidence="12" key="1">
    <citation type="journal article" date="2014" name="Int. J. Syst. Evol. Microbiol.">
        <title>Complete genome sequence of Corynebacterium casei LMG S-19264T (=DSM 44701T), isolated from a smear-ripened cheese.</title>
        <authorList>
            <consortium name="US DOE Joint Genome Institute (JGI-PGF)"/>
            <person name="Walter F."/>
            <person name="Albersmeier A."/>
            <person name="Kalinowski J."/>
            <person name="Ruckert C."/>
        </authorList>
    </citation>
    <scope>NUCLEOTIDE SEQUENCE</scope>
    <source>
        <strain evidence="12">JCM 5016</strain>
    </source>
</reference>